<dbReference type="PANTHER" id="PTHR33434">
    <property type="entry name" value="DEGV DOMAIN-CONTAINING PROTEIN DR_1986-RELATED"/>
    <property type="match status" value="1"/>
</dbReference>
<proteinExistence type="predicted"/>
<dbReference type="Gene3D" id="3.40.50.10440">
    <property type="entry name" value="Dihydroxyacetone kinase, domain 1"/>
    <property type="match status" value="1"/>
</dbReference>
<sequence>MIKFIADSSCDTRKINDTDINIASLRIYTEERDYLDDENLDIHEMLDYLLAYKDRSFTACPSTESWLNAFDGGDEIYVVTMTSGLSGTYNSACVARDLYLEEHPDSKILIVDTLSTGPEMRLMLEKIIDLKKAGKSFEFIENETKAYLSSTRLFFAFKSLHNLAQNGRVNKIVASLIGKLNISIIGTASKEGTIEPIAKSRGVKNVFSKLIEEMTKAGFAGGKVRICHVENEELASGFSAALKNLFPNLDINIYPARGLVSYYAERYGIVIACEC</sequence>
<dbReference type="Pfam" id="PF02645">
    <property type="entry name" value="DegV"/>
    <property type="match status" value="1"/>
</dbReference>
<dbReference type="SUPFAM" id="SSF82549">
    <property type="entry name" value="DAK1/DegV-like"/>
    <property type="match status" value="1"/>
</dbReference>
<dbReference type="AlphaFoldDB" id="A0A1H5U422"/>
<gene>
    <name evidence="2" type="ORF">SAMN05216537_10665</name>
</gene>
<dbReference type="Gene3D" id="3.30.1180.10">
    <property type="match status" value="1"/>
</dbReference>
<name>A0A1H5U422_9FIRM</name>
<dbReference type="InterPro" id="IPR003797">
    <property type="entry name" value="DegV"/>
</dbReference>
<dbReference type="PROSITE" id="PS51482">
    <property type="entry name" value="DEGV"/>
    <property type="match status" value="1"/>
</dbReference>
<dbReference type="GO" id="GO:0008289">
    <property type="term" value="F:lipid binding"/>
    <property type="evidence" value="ECO:0007669"/>
    <property type="project" value="UniProtKB-KW"/>
</dbReference>
<reference evidence="2 3" key="1">
    <citation type="submission" date="2016-10" db="EMBL/GenBank/DDBJ databases">
        <authorList>
            <person name="de Groot N.N."/>
        </authorList>
    </citation>
    <scope>NUCLEOTIDE SEQUENCE [LARGE SCALE GENOMIC DNA]</scope>
    <source>
        <strain evidence="2 3">D15d</strain>
    </source>
</reference>
<dbReference type="Proteomes" id="UP000236726">
    <property type="component" value="Unassembled WGS sequence"/>
</dbReference>
<dbReference type="InterPro" id="IPR043168">
    <property type="entry name" value="DegV_C"/>
</dbReference>
<organism evidence="2 3">
    <name type="scientific">Lachnospira multipara</name>
    <dbReference type="NCBI Taxonomy" id="28051"/>
    <lineage>
        <taxon>Bacteria</taxon>
        <taxon>Bacillati</taxon>
        <taxon>Bacillota</taxon>
        <taxon>Clostridia</taxon>
        <taxon>Lachnospirales</taxon>
        <taxon>Lachnospiraceae</taxon>
        <taxon>Lachnospira</taxon>
    </lineage>
</organism>
<dbReference type="NCBIfam" id="TIGR00762">
    <property type="entry name" value="DegV"/>
    <property type="match status" value="1"/>
</dbReference>
<dbReference type="EMBL" id="FNUL01000006">
    <property type="protein sequence ID" value="SEF69760.1"/>
    <property type="molecule type" value="Genomic_DNA"/>
</dbReference>
<keyword evidence="3" id="KW-1185">Reference proteome</keyword>
<dbReference type="RefSeq" id="WP_242969127.1">
    <property type="nucleotide sequence ID" value="NZ_FNUL01000006.1"/>
</dbReference>
<accession>A0A1H5U422</accession>
<dbReference type="InterPro" id="IPR050270">
    <property type="entry name" value="DegV_domain_contain"/>
</dbReference>
<evidence type="ECO:0000313" key="3">
    <source>
        <dbReference type="Proteomes" id="UP000236726"/>
    </source>
</evidence>
<dbReference type="Gene3D" id="2.20.28.50">
    <property type="entry name" value="degv family protein"/>
    <property type="match status" value="1"/>
</dbReference>
<dbReference type="PANTHER" id="PTHR33434:SF2">
    <property type="entry name" value="FATTY ACID-BINDING PROTEIN TM_1468"/>
    <property type="match status" value="1"/>
</dbReference>
<evidence type="ECO:0000256" key="1">
    <source>
        <dbReference type="ARBA" id="ARBA00023121"/>
    </source>
</evidence>
<protein>
    <submittedName>
        <fullName evidence="2">EDD domain protein, DegV family</fullName>
    </submittedName>
</protein>
<evidence type="ECO:0000313" key="2">
    <source>
        <dbReference type="EMBL" id="SEF69760.1"/>
    </source>
</evidence>
<keyword evidence="1" id="KW-0446">Lipid-binding</keyword>